<reference evidence="2 3" key="1">
    <citation type="submission" date="2018-03" db="EMBL/GenBank/DDBJ databases">
        <title>Whole genome sequencing of Histamine producing bacteria.</title>
        <authorList>
            <person name="Butler K."/>
        </authorList>
    </citation>
    <scope>NUCLEOTIDE SEQUENCE [LARGE SCALE GENOMIC DNA]</scope>
    <source>
        <strain evidence="2 3">DSM 19138</strain>
    </source>
</reference>
<dbReference type="InterPro" id="IPR029063">
    <property type="entry name" value="SAM-dependent_MTases_sf"/>
</dbReference>
<dbReference type="GO" id="GO:0032259">
    <property type="term" value="P:methylation"/>
    <property type="evidence" value="ECO:0007669"/>
    <property type="project" value="UniProtKB-KW"/>
</dbReference>
<dbReference type="EMBL" id="PYMB01000001">
    <property type="protein sequence ID" value="PSW15674.1"/>
    <property type="molecule type" value="Genomic_DNA"/>
</dbReference>
<gene>
    <name evidence="2" type="ORF">C9J01_01255</name>
</gene>
<sequence length="208" mass="23658">MDMSEKFWDKVAAMYSRRPVSDEVSYKRKISETQKYFTSDMHILEFGCGTGTTAIYHAPHVQYIDAIDISENMLDIGRFKAKQANVENINFSKGTLFDFNFEPESLDAVLGLNIIHLLDDRKGTLEYIARVIKPGGIFVSSTLCLGNSFLRFVRLFIPIGKVLGLIHDVYILTESELVKEIQDSGFSIEVQWHHGKDDVSVFIIARKI</sequence>
<dbReference type="PANTHER" id="PTHR43591:SF110">
    <property type="entry name" value="RHODANESE DOMAIN-CONTAINING PROTEIN"/>
    <property type="match status" value="1"/>
</dbReference>
<keyword evidence="2" id="KW-0489">Methyltransferase</keyword>
<feature type="domain" description="Methyltransferase" evidence="1">
    <location>
        <begin position="43"/>
        <end position="136"/>
    </location>
</feature>
<dbReference type="AlphaFoldDB" id="A0A2T3NJH4"/>
<dbReference type="GO" id="GO:0008168">
    <property type="term" value="F:methyltransferase activity"/>
    <property type="evidence" value="ECO:0007669"/>
    <property type="project" value="UniProtKB-KW"/>
</dbReference>
<comment type="caution">
    <text evidence="2">The sequence shown here is derived from an EMBL/GenBank/DDBJ whole genome shotgun (WGS) entry which is preliminary data.</text>
</comment>
<evidence type="ECO:0000259" key="1">
    <source>
        <dbReference type="Pfam" id="PF13649"/>
    </source>
</evidence>
<dbReference type="PANTHER" id="PTHR43591">
    <property type="entry name" value="METHYLTRANSFERASE"/>
    <property type="match status" value="1"/>
</dbReference>
<evidence type="ECO:0000313" key="3">
    <source>
        <dbReference type="Proteomes" id="UP000241346"/>
    </source>
</evidence>
<dbReference type="Proteomes" id="UP000241346">
    <property type="component" value="Unassembled WGS sequence"/>
</dbReference>
<evidence type="ECO:0000313" key="2">
    <source>
        <dbReference type="EMBL" id="PSW15674.1"/>
    </source>
</evidence>
<organism evidence="2 3">
    <name type="scientific">Photobacterium rosenbergii</name>
    <dbReference type="NCBI Taxonomy" id="294936"/>
    <lineage>
        <taxon>Bacteria</taxon>
        <taxon>Pseudomonadati</taxon>
        <taxon>Pseudomonadota</taxon>
        <taxon>Gammaproteobacteria</taxon>
        <taxon>Vibrionales</taxon>
        <taxon>Vibrionaceae</taxon>
        <taxon>Photobacterium</taxon>
    </lineage>
</organism>
<dbReference type="InterPro" id="IPR041698">
    <property type="entry name" value="Methyltransf_25"/>
</dbReference>
<dbReference type="OrthoDB" id="5642573at2"/>
<accession>A0A2T3NJH4</accession>
<dbReference type="Pfam" id="PF13649">
    <property type="entry name" value="Methyltransf_25"/>
    <property type="match status" value="1"/>
</dbReference>
<dbReference type="SUPFAM" id="SSF53335">
    <property type="entry name" value="S-adenosyl-L-methionine-dependent methyltransferases"/>
    <property type="match status" value="1"/>
</dbReference>
<name>A0A2T3NJH4_9GAMM</name>
<protein>
    <submittedName>
        <fullName evidence="2">SAM-dependent methyltransferase</fullName>
    </submittedName>
</protein>
<dbReference type="Gene3D" id="3.40.50.150">
    <property type="entry name" value="Vaccinia Virus protein VP39"/>
    <property type="match status" value="1"/>
</dbReference>
<dbReference type="CDD" id="cd02440">
    <property type="entry name" value="AdoMet_MTases"/>
    <property type="match status" value="1"/>
</dbReference>
<proteinExistence type="predicted"/>
<keyword evidence="2" id="KW-0808">Transferase</keyword>